<reference evidence="2" key="1">
    <citation type="submission" date="2021-07" db="EMBL/GenBank/DDBJ databases">
        <authorList>
            <person name="Catto M.A."/>
            <person name="Jacobson A."/>
            <person name="Kennedy G."/>
            <person name="Labadie P."/>
            <person name="Hunt B.G."/>
            <person name="Srinivasan R."/>
        </authorList>
    </citation>
    <scope>NUCLEOTIDE SEQUENCE</scope>
    <source>
        <strain evidence="2">PL_HMW_Pooled</strain>
        <tissue evidence="2">Head</tissue>
    </source>
</reference>
<keyword evidence="3" id="KW-1185">Reference proteome</keyword>
<keyword evidence="1" id="KW-1133">Transmembrane helix</keyword>
<sequence>MQYNNYVFITGNAVSLGCFKYVEWPEEAFIINALAMVLVGLAILLVYAVRRETFRVRVASIVSQRL</sequence>
<dbReference type="AlphaFoldDB" id="A0AAE1HZN0"/>
<protein>
    <submittedName>
        <fullName evidence="2">Cellulose synthase 2</fullName>
    </submittedName>
</protein>
<gene>
    <name evidence="2" type="ORF">KUF71_005207</name>
</gene>
<evidence type="ECO:0000256" key="1">
    <source>
        <dbReference type="SAM" id="Phobius"/>
    </source>
</evidence>
<keyword evidence="1" id="KW-0472">Membrane</keyword>
<name>A0AAE1HZN0_9NEOP</name>
<comment type="caution">
    <text evidence="2">The sequence shown here is derived from an EMBL/GenBank/DDBJ whole genome shotgun (WGS) entry which is preliminary data.</text>
</comment>
<accession>A0AAE1HZN0</accession>
<dbReference type="EMBL" id="JAHWGI010001411">
    <property type="protein sequence ID" value="KAK3930473.1"/>
    <property type="molecule type" value="Genomic_DNA"/>
</dbReference>
<dbReference type="Proteomes" id="UP001219518">
    <property type="component" value="Unassembled WGS sequence"/>
</dbReference>
<reference evidence="2" key="2">
    <citation type="journal article" date="2023" name="BMC Genomics">
        <title>Pest status, molecular evolution, and epigenetic factors derived from the genome assembly of Frankliniella fusca, a thysanopteran phytovirus vector.</title>
        <authorList>
            <person name="Catto M.A."/>
            <person name="Labadie P.E."/>
            <person name="Jacobson A.L."/>
            <person name="Kennedy G.G."/>
            <person name="Srinivasan R."/>
            <person name="Hunt B.G."/>
        </authorList>
    </citation>
    <scope>NUCLEOTIDE SEQUENCE</scope>
    <source>
        <strain evidence="2">PL_HMW_Pooled</strain>
    </source>
</reference>
<organism evidence="2 3">
    <name type="scientific">Frankliniella fusca</name>
    <dbReference type="NCBI Taxonomy" id="407009"/>
    <lineage>
        <taxon>Eukaryota</taxon>
        <taxon>Metazoa</taxon>
        <taxon>Ecdysozoa</taxon>
        <taxon>Arthropoda</taxon>
        <taxon>Hexapoda</taxon>
        <taxon>Insecta</taxon>
        <taxon>Pterygota</taxon>
        <taxon>Neoptera</taxon>
        <taxon>Paraneoptera</taxon>
        <taxon>Thysanoptera</taxon>
        <taxon>Terebrantia</taxon>
        <taxon>Thripoidea</taxon>
        <taxon>Thripidae</taxon>
        <taxon>Frankliniella</taxon>
    </lineage>
</organism>
<feature type="transmembrane region" description="Helical" evidence="1">
    <location>
        <begin position="29"/>
        <end position="49"/>
    </location>
</feature>
<keyword evidence="1" id="KW-0812">Transmembrane</keyword>
<proteinExistence type="predicted"/>
<evidence type="ECO:0000313" key="2">
    <source>
        <dbReference type="EMBL" id="KAK3930473.1"/>
    </source>
</evidence>
<evidence type="ECO:0000313" key="3">
    <source>
        <dbReference type="Proteomes" id="UP001219518"/>
    </source>
</evidence>